<dbReference type="InterPro" id="IPR008266">
    <property type="entry name" value="Tyr_kinase_AS"/>
</dbReference>
<evidence type="ECO:0000313" key="7">
    <source>
        <dbReference type="EMBL" id="ATB49761.1"/>
    </source>
</evidence>
<reference evidence="7 8" key="1">
    <citation type="submission" date="2017-06" db="EMBL/GenBank/DDBJ databases">
        <title>Sequencing and comparative analysis of myxobacterial genomes.</title>
        <authorList>
            <person name="Rupp O."/>
            <person name="Goesmann A."/>
            <person name="Sogaard-Andersen L."/>
        </authorList>
    </citation>
    <scope>NUCLEOTIDE SEQUENCE [LARGE SCALE GENOMIC DNA]</scope>
    <source>
        <strain evidence="7 8">DSM 14697</strain>
    </source>
</reference>
<evidence type="ECO:0000256" key="5">
    <source>
        <dbReference type="SAM" id="MobiDB-lite"/>
    </source>
</evidence>
<evidence type="ECO:0000256" key="3">
    <source>
        <dbReference type="ARBA" id="ARBA00022777"/>
    </source>
</evidence>
<evidence type="ECO:0000256" key="4">
    <source>
        <dbReference type="ARBA" id="ARBA00022840"/>
    </source>
</evidence>
<organism evidence="7 8">
    <name type="scientific">Corallococcus macrosporus DSM 14697</name>
    <dbReference type="NCBI Taxonomy" id="1189310"/>
    <lineage>
        <taxon>Bacteria</taxon>
        <taxon>Pseudomonadati</taxon>
        <taxon>Myxococcota</taxon>
        <taxon>Myxococcia</taxon>
        <taxon>Myxococcales</taxon>
        <taxon>Cystobacterineae</taxon>
        <taxon>Myxococcaceae</taxon>
        <taxon>Corallococcus</taxon>
    </lineage>
</organism>
<accession>A0A250K2C2</accession>
<feature type="compositionally biased region" description="Pro residues" evidence="5">
    <location>
        <begin position="533"/>
        <end position="542"/>
    </location>
</feature>
<dbReference type="InterPro" id="IPR011009">
    <property type="entry name" value="Kinase-like_dom_sf"/>
</dbReference>
<dbReference type="PROSITE" id="PS00109">
    <property type="entry name" value="PROTEIN_KINASE_TYR"/>
    <property type="match status" value="1"/>
</dbReference>
<feature type="region of interest" description="Disordered" evidence="5">
    <location>
        <begin position="343"/>
        <end position="422"/>
    </location>
</feature>
<dbReference type="Pfam" id="PF00069">
    <property type="entry name" value="Pkinase"/>
    <property type="match status" value="1"/>
</dbReference>
<dbReference type="GO" id="GO:0004674">
    <property type="term" value="F:protein serine/threonine kinase activity"/>
    <property type="evidence" value="ECO:0007669"/>
    <property type="project" value="UniProtKB-KW"/>
</dbReference>
<dbReference type="Gene3D" id="1.10.510.10">
    <property type="entry name" value="Transferase(Phosphotransferase) domain 1"/>
    <property type="match status" value="1"/>
</dbReference>
<dbReference type="InterPro" id="IPR013229">
    <property type="entry name" value="PEGA"/>
</dbReference>
<sequence length="790" mass="85614">MQQPSEGLHFGKYKLLERIATGGMAEIYRARMTAAAGVTKPVVIKKIRPGYAGNSAFLSMFVNEARIAAGLSHGNIAQVFDFGEVDGEYFIAMEWVDGRTLSSVMRRAREKGMYTLPQPLALLIAVEMLEGLAYAHTRLDERGRPLHIVHRDVSPQNVLLSYEGQVKLVDFGIARARLAGSAEPVEHGLKGKYTYFAPEQVRGREPDARSDIFAAGVVIYEMLCGRLPFEGKMPDVLRKLALGDFPRPRDLNPGIPTALERILLTALAVEREQRYATAEAFAEALTRHLHTAAPDVSSSARAHFMGYLFEAELVGEGRPVLLPREFLAQMARWTQSPLERRALREVSPPVREPAAEGDEEERTPIADLELPLPEAPAPQVAPSPPGADEPPPVSRPERTTLPLPALAPATPDAPRLDASAPRAGGLPRMVALGAPIFMALTATLALLVSTSTGTFSVELSSSPPGAAIRVNGKPQTARTPALLTQLPADVEHLLEVQLPGRVPWSQTVRAERGTTLAVHARLLPKRPHTAAPAPRPHQPPPPRELRMPAGRISLSSVVHAFRVPYVSTAQMRLDPSRTYSVRVEGQASLGGVSSVAHAGYFLEGDSRLAARESFGVLDGEDRMVRNASRLHVFLLDANRTDNHGTLRVRVREWGNGSADTILRVDARTHAVKLSRADRFLLRGLEPGTTYEFVLWDTEEPAQTRGFDGGPVSRVLGLYGAGEGPEAAPGLLTLLEVGRPLRIRGTSWLQLAFPDDHLTDNTGSLLLEVTPVAGPDGPPASPPPSSSTPPR</sequence>
<keyword evidence="3 7" id="KW-0418">Kinase</keyword>
<proteinExistence type="predicted"/>
<protein>
    <submittedName>
        <fullName evidence="7">Serine/threonine protein kinase</fullName>
    </submittedName>
</protein>
<dbReference type="OrthoDB" id="5524242at2"/>
<dbReference type="AlphaFoldDB" id="A0A250K2C2"/>
<keyword evidence="4" id="KW-0067">ATP-binding</keyword>
<feature type="compositionally biased region" description="Pro residues" evidence="5">
    <location>
        <begin position="373"/>
        <end position="394"/>
    </location>
</feature>
<keyword evidence="2" id="KW-0547">Nucleotide-binding</keyword>
<dbReference type="PANTHER" id="PTHR43289:SF6">
    <property type="entry name" value="SERINE_THREONINE-PROTEIN KINASE NEKL-3"/>
    <property type="match status" value="1"/>
</dbReference>
<evidence type="ECO:0000259" key="6">
    <source>
        <dbReference type="PROSITE" id="PS50011"/>
    </source>
</evidence>
<dbReference type="KEGG" id="mmas:MYMAC_005415"/>
<keyword evidence="1" id="KW-0808">Transferase</keyword>
<dbReference type="CDD" id="cd14014">
    <property type="entry name" value="STKc_PknB_like"/>
    <property type="match status" value="1"/>
</dbReference>
<dbReference type="PROSITE" id="PS50011">
    <property type="entry name" value="PROTEIN_KINASE_DOM"/>
    <property type="match status" value="1"/>
</dbReference>
<feature type="region of interest" description="Disordered" evidence="5">
    <location>
        <begin position="769"/>
        <end position="790"/>
    </location>
</feature>
<dbReference type="Pfam" id="PF08308">
    <property type="entry name" value="PEGA"/>
    <property type="match status" value="1"/>
</dbReference>
<feature type="compositionally biased region" description="Low complexity" evidence="5">
    <location>
        <begin position="399"/>
        <end position="418"/>
    </location>
</feature>
<feature type="compositionally biased region" description="Pro residues" evidence="5">
    <location>
        <begin position="775"/>
        <end position="790"/>
    </location>
</feature>
<dbReference type="Gene3D" id="3.30.200.20">
    <property type="entry name" value="Phosphorylase Kinase, domain 1"/>
    <property type="match status" value="1"/>
</dbReference>
<evidence type="ECO:0000256" key="1">
    <source>
        <dbReference type="ARBA" id="ARBA00022679"/>
    </source>
</evidence>
<feature type="region of interest" description="Disordered" evidence="5">
    <location>
        <begin position="524"/>
        <end position="545"/>
    </location>
</feature>
<evidence type="ECO:0000313" key="8">
    <source>
        <dbReference type="Proteomes" id="UP000217343"/>
    </source>
</evidence>
<feature type="domain" description="Protein kinase" evidence="6">
    <location>
        <begin position="13"/>
        <end position="291"/>
    </location>
</feature>
<dbReference type="EMBL" id="CP022203">
    <property type="protein sequence ID" value="ATB49761.1"/>
    <property type="molecule type" value="Genomic_DNA"/>
</dbReference>
<keyword evidence="7" id="KW-0723">Serine/threonine-protein kinase</keyword>
<name>A0A250K2C2_9BACT</name>
<dbReference type="InterPro" id="IPR000719">
    <property type="entry name" value="Prot_kinase_dom"/>
</dbReference>
<dbReference type="GO" id="GO:0005524">
    <property type="term" value="F:ATP binding"/>
    <property type="evidence" value="ECO:0007669"/>
    <property type="project" value="UniProtKB-KW"/>
</dbReference>
<gene>
    <name evidence="7" type="ORF">MYMAC_005415</name>
</gene>
<evidence type="ECO:0000256" key="2">
    <source>
        <dbReference type="ARBA" id="ARBA00022741"/>
    </source>
</evidence>
<dbReference type="SUPFAM" id="SSF56112">
    <property type="entry name" value="Protein kinase-like (PK-like)"/>
    <property type="match status" value="1"/>
</dbReference>
<dbReference type="Proteomes" id="UP000217343">
    <property type="component" value="Chromosome"/>
</dbReference>
<keyword evidence="8" id="KW-1185">Reference proteome</keyword>
<dbReference type="RefSeq" id="WP_095960206.1">
    <property type="nucleotide sequence ID" value="NZ_CP022203.1"/>
</dbReference>
<dbReference type="PANTHER" id="PTHR43289">
    <property type="entry name" value="MITOGEN-ACTIVATED PROTEIN KINASE KINASE KINASE 20-RELATED"/>
    <property type="match status" value="1"/>
</dbReference>